<sequence>MNSQWRMYGRQKTHVIRYGRAVRLNTHQCSEELFRLSSYIMDNYKQLLSLANKLKKKQRIR</sequence>
<gene>
    <name evidence="1" type="ORF">CLUMA_CG007475</name>
</gene>
<dbReference type="AlphaFoldDB" id="A0A1J1I2Y1"/>
<name>A0A1J1I2Y1_9DIPT</name>
<organism evidence="1 2">
    <name type="scientific">Clunio marinus</name>
    <dbReference type="NCBI Taxonomy" id="568069"/>
    <lineage>
        <taxon>Eukaryota</taxon>
        <taxon>Metazoa</taxon>
        <taxon>Ecdysozoa</taxon>
        <taxon>Arthropoda</taxon>
        <taxon>Hexapoda</taxon>
        <taxon>Insecta</taxon>
        <taxon>Pterygota</taxon>
        <taxon>Neoptera</taxon>
        <taxon>Endopterygota</taxon>
        <taxon>Diptera</taxon>
        <taxon>Nematocera</taxon>
        <taxon>Chironomoidea</taxon>
        <taxon>Chironomidae</taxon>
        <taxon>Clunio</taxon>
    </lineage>
</organism>
<protein>
    <submittedName>
        <fullName evidence="1">CLUMA_CG007475, isoform A</fullName>
    </submittedName>
</protein>
<dbReference type="Proteomes" id="UP000183832">
    <property type="component" value="Unassembled WGS sequence"/>
</dbReference>
<reference evidence="1 2" key="1">
    <citation type="submission" date="2015-04" db="EMBL/GenBank/DDBJ databases">
        <authorList>
            <person name="Syromyatnikov M.Y."/>
            <person name="Popov V.N."/>
        </authorList>
    </citation>
    <scope>NUCLEOTIDE SEQUENCE [LARGE SCALE GENOMIC DNA]</scope>
</reference>
<dbReference type="EMBL" id="CVRI01000038">
    <property type="protein sequence ID" value="CRK93948.1"/>
    <property type="molecule type" value="Genomic_DNA"/>
</dbReference>
<proteinExistence type="predicted"/>
<keyword evidence="2" id="KW-1185">Reference proteome</keyword>
<evidence type="ECO:0000313" key="2">
    <source>
        <dbReference type="Proteomes" id="UP000183832"/>
    </source>
</evidence>
<accession>A0A1J1I2Y1</accession>
<evidence type="ECO:0000313" key="1">
    <source>
        <dbReference type="EMBL" id="CRK93948.1"/>
    </source>
</evidence>